<dbReference type="InterPro" id="IPR035093">
    <property type="entry name" value="RelE/ParE_toxin_dom_sf"/>
</dbReference>
<dbReference type="InterPro" id="IPR007712">
    <property type="entry name" value="RelE/ParE_toxin"/>
</dbReference>
<dbReference type="Proteomes" id="UP000005737">
    <property type="component" value="Unassembled WGS sequence"/>
</dbReference>
<evidence type="ECO:0000256" key="1">
    <source>
        <dbReference type="ARBA" id="ARBA00022649"/>
    </source>
</evidence>
<keyword evidence="1" id="KW-1277">Toxin-antitoxin system</keyword>
<dbReference type="Gene3D" id="3.30.2310.20">
    <property type="entry name" value="RelE-like"/>
    <property type="match status" value="1"/>
</dbReference>
<keyword evidence="3" id="KW-1185">Reference proteome</keyword>
<accession>H2CK46</accession>
<gene>
    <name evidence="2" type="ORF">Lepil_1446</name>
</gene>
<organism evidence="2 3">
    <name type="scientific">Leptonema illini DSM 21528</name>
    <dbReference type="NCBI Taxonomy" id="929563"/>
    <lineage>
        <taxon>Bacteria</taxon>
        <taxon>Pseudomonadati</taxon>
        <taxon>Spirochaetota</taxon>
        <taxon>Spirochaetia</taxon>
        <taxon>Leptospirales</taxon>
        <taxon>Leptospiraceae</taxon>
        <taxon>Leptonema</taxon>
    </lineage>
</organism>
<evidence type="ECO:0000313" key="3">
    <source>
        <dbReference type="Proteomes" id="UP000005737"/>
    </source>
</evidence>
<dbReference type="EMBL" id="JH597773">
    <property type="protein sequence ID" value="EHQ06135.1"/>
    <property type="molecule type" value="Genomic_DNA"/>
</dbReference>
<proteinExistence type="predicted"/>
<name>H2CK46_9LEPT</name>
<dbReference type="Pfam" id="PF05016">
    <property type="entry name" value="ParE_toxin"/>
    <property type="match status" value="1"/>
</dbReference>
<evidence type="ECO:0000313" key="2">
    <source>
        <dbReference type="EMBL" id="EHQ06135.1"/>
    </source>
</evidence>
<protein>
    <submittedName>
        <fullName evidence="2">Plasmid stabilization system</fullName>
    </submittedName>
</protein>
<sequence length="106" mass="12489">MRLKKYRLLAEAEEELYSAILYYRHESNRASRDFVSAYARALKLARAFPHAGAPVDLPVRQMILGRFPYSILYLLNEKDDTLYIVSVAHQSRHQDYWRGRLEDNAE</sequence>
<reference evidence="2 3" key="1">
    <citation type="submission" date="2011-10" db="EMBL/GenBank/DDBJ databases">
        <title>The Improved High-Quality Draft genome of Leptonema illini DSM 21528.</title>
        <authorList>
            <consortium name="US DOE Joint Genome Institute (JGI-PGF)"/>
            <person name="Lucas S."/>
            <person name="Copeland A."/>
            <person name="Lapidus A."/>
            <person name="Glavina del Rio T."/>
            <person name="Dalin E."/>
            <person name="Tice H."/>
            <person name="Bruce D."/>
            <person name="Goodwin L."/>
            <person name="Pitluck S."/>
            <person name="Peters L."/>
            <person name="Mikhailova N."/>
            <person name="Held B."/>
            <person name="Kyrpides N."/>
            <person name="Mavromatis K."/>
            <person name="Ivanova N."/>
            <person name="Markowitz V."/>
            <person name="Cheng J.-F."/>
            <person name="Hugenholtz P."/>
            <person name="Woyke T."/>
            <person name="Wu D."/>
            <person name="Gronow S."/>
            <person name="Wellnitz S."/>
            <person name="Brambilla E.-M."/>
            <person name="Klenk H.-P."/>
            <person name="Eisen J.A."/>
        </authorList>
    </citation>
    <scope>NUCLEOTIDE SEQUENCE [LARGE SCALE GENOMIC DNA]</scope>
    <source>
        <strain evidence="2 3">DSM 21528</strain>
    </source>
</reference>
<dbReference type="HOGENOM" id="CLU_147162_7_0_12"/>
<dbReference type="RefSeq" id="WP_002771364.1">
    <property type="nucleotide sequence ID" value="NZ_JH597773.1"/>
</dbReference>
<dbReference type="AlphaFoldDB" id="H2CK46"/>